<protein>
    <submittedName>
        <fullName evidence="1">Uncharacterized protein</fullName>
    </submittedName>
</protein>
<dbReference type="Proteomes" id="UP001501598">
    <property type="component" value="Unassembled WGS sequence"/>
</dbReference>
<evidence type="ECO:0000313" key="1">
    <source>
        <dbReference type="EMBL" id="GAA4560499.1"/>
    </source>
</evidence>
<reference evidence="2" key="1">
    <citation type="journal article" date="2019" name="Int. J. Syst. Evol. Microbiol.">
        <title>The Global Catalogue of Microorganisms (GCM) 10K type strain sequencing project: providing services to taxonomists for standard genome sequencing and annotation.</title>
        <authorList>
            <consortium name="The Broad Institute Genomics Platform"/>
            <consortium name="The Broad Institute Genome Sequencing Center for Infectious Disease"/>
            <person name="Wu L."/>
            <person name="Ma J."/>
        </authorList>
    </citation>
    <scope>NUCLEOTIDE SEQUENCE [LARGE SCALE GENOMIC DNA]</scope>
    <source>
        <strain evidence="2">JCM 17906</strain>
    </source>
</reference>
<gene>
    <name evidence="1" type="ORF">GCM10023175_70650</name>
</gene>
<dbReference type="RefSeq" id="WP_345428559.1">
    <property type="nucleotide sequence ID" value="NZ_BAABGT010000122.1"/>
</dbReference>
<sequence length="81" mass="9116">MARPDWLPTTHVEVGLHVYETTRYATHFYPEQDRATVRIDGKDAHVTVFGHHGDLVRLRDILTDVVTQLEAARSTTSTTAA</sequence>
<keyword evidence="2" id="KW-1185">Reference proteome</keyword>
<comment type="caution">
    <text evidence="1">The sequence shown here is derived from an EMBL/GenBank/DDBJ whole genome shotgun (WGS) entry which is preliminary data.</text>
</comment>
<organism evidence="1 2">
    <name type="scientific">Pseudonocardia xishanensis</name>
    <dbReference type="NCBI Taxonomy" id="630995"/>
    <lineage>
        <taxon>Bacteria</taxon>
        <taxon>Bacillati</taxon>
        <taxon>Actinomycetota</taxon>
        <taxon>Actinomycetes</taxon>
        <taxon>Pseudonocardiales</taxon>
        <taxon>Pseudonocardiaceae</taxon>
        <taxon>Pseudonocardia</taxon>
    </lineage>
</organism>
<evidence type="ECO:0000313" key="2">
    <source>
        <dbReference type="Proteomes" id="UP001501598"/>
    </source>
</evidence>
<accession>A0ABP8S3F0</accession>
<name>A0ABP8S3F0_9PSEU</name>
<proteinExistence type="predicted"/>
<dbReference type="EMBL" id="BAABGT010000122">
    <property type="protein sequence ID" value="GAA4560499.1"/>
    <property type="molecule type" value="Genomic_DNA"/>
</dbReference>